<feature type="domain" description="UspA" evidence="2">
    <location>
        <begin position="1"/>
        <end position="157"/>
    </location>
</feature>
<gene>
    <name evidence="3" type="ORF">Cha6605_1335</name>
</gene>
<dbReference type="STRING" id="1173020.Cha6605_1335"/>
<sequence length="164" mass="17802">MLQKILLAIGDSPDSEKIFAAGLTLAQKLGAEMLLLHVLAPLVPHGLGVIASPLVGGVLPMTNDLAIEQYLVAWQESERNEIQRLQAYADRAKEHHVKAEILQSYGNSGPLICEAAKNWSAEVILMGRNQKSMLSEIWLGSTSNYVLHHAPCSTLVIQLPALST</sequence>
<dbReference type="InterPro" id="IPR014729">
    <property type="entry name" value="Rossmann-like_a/b/a_fold"/>
</dbReference>
<dbReference type="PRINTS" id="PR01438">
    <property type="entry name" value="UNVRSLSTRESS"/>
</dbReference>
<dbReference type="RefSeq" id="WP_015158710.1">
    <property type="nucleotide sequence ID" value="NC_019697.1"/>
</dbReference>
<reference evidence="3 4" key="1">
    <citation type="submission" date="2012-05" db="EMBL/GenBank/DDBJ databases">
        <title>Finished chromosome of genome of Chamaesiphon sp. PCC 6605.</title>
        <authorList>
            <consortium name="US DOE Joint Genome Institute"/>
            <person name="Gugger M."/>
            <person name="Coursin T."/>
            <person name="Rippka R."/>
            <person name="Tandeau De Marsac N."/>
            <person name="Huntemann M."/>
            <person name="Wei C.-L."/>
            <person name="Han J."/>
            <person name="Detter J.C."/>
            <person name="Han C."/>
            <person name="Tapia R."/>
            <person name="Chen A."/>
            <person name="Kyrpides N."/>
            <person name="Mavromatis K."/>
            <person name="Markowitz V."/>
            <person name="Szeto E."/>
            <person name="Ivanova N."/>
            <person name="Pagani I."/>
            <person name="Pati A."/>
            <person name="Goodwin L."/>
            <person name="Nordberg H.P."/>
            <person name="Cantor M.N."/>
            <person name="Hua S.X."/>
            <person name="Woyke T."/>
            <person name="Kerfeld C.A."/>
        </authorList>
    </citation>
    <scope>NUCLEOTIDE SEQUENCE [LARGE SCALE GENOMIC DNA]</scope>
    <source>
        <strain evidence="4">ATCC 27169 / PCC 6605</strain>
    </source>
</reference>
<dbReference type="HOGENOM" id="CLU_049301_16_1_3"/>
<dbReference type="PANTHER" id="PTHR46268:SF8">
    <property type="entry name" value="UNIVERSAL STRESS PROTEIN SLL1388"/>
    <property type="match status" value="1"/>
</dbReference>
<organism evidence="3 4">
    <name type="scientific">Chamaesiphon minutus (strain ATCC 27169 / PCC 6605)</name>
    <dbReference type="NCBI Taxonomy" id="1173020"/>
    <lineage>
        <taxon>Bacteria</taxon>
        <taxon>Bacillati</taxon>
        <taxon>Cyanobacteriota</taxon>
        <taxon>Cyanophyceae</taxon>
        <taxon>Gomontiellales</taxon>
        <taxon>Chamaesiphonaceae</taxon>
        <taxon>Chamaesiphon</taxon>
    </lineage>
</organism>
<comment type="similarity">
    <text evidence="1">Belongs to the universal stress protein A family.</text>
</comment>
<dbReference type="KEGG" id="cmp:Cha6605_1335"/>
<protein>
    <submittedName>
        <fullName evidence="3">Universal stress protein UspA-like protein</fullName>
    </submittedName>
</protein>
<dbReference type="PANTHER" id="PTHR46268">
    <property type="entry name" value="STRESS RESPONSE PROTEIN NHAX"/>
    <property type="match status" value="1"/>
</dbReference>
<dbReference type="InterPro" id="IPR006016">
    <property type="entry name" value="UspA"/>
</dbReference>
<evidence type="ECO:0000313" key="4">
    <source>
        <dbReference type="Proteomes" id="UP000010366"/>
    </source>
</evidence>
<keyword evidence="4" id="KW-1185">Reference proteome</keyword>
<evidence type="ECO:0000313" key="3">
    <source>
        <dbReference type="EMBL" id="AFY92526.1"/>
    </source>
</evidence>
<accession>K9UDM1</accession>
<dbReference type="InterPro" id="IPR006015">
    <property type="entry name" value="Universal_stress_UspA"/>
</dbReference>
<evidence type="ECO:0000259" key="2">
    <source>
        <dbReference type="Pfam" id="PF00582"/>
    </source>
</evidence>
<evidence type="ECO:0000256" key="1">
    <source>
        <dbReference type="ARBA" id="ARBA00008791"/>
    </source>
</evidence>
<dbReference type="SUPFAM" id="SSF52402">
    <property type="entry name" value="Adenine nucleotide alpha hydrolases-like"/>
    <property type="match status" value="1"/>
</dbReference>
<dbReference type="OrthoDB" id="516822at2"/>
<dbReference type="eggNOG" id="COG0589">
    <property type="taxonomic scope" value="Bacteria"/>
</dbReference>
<dbReference type="AlphaFoldDB" id="K9UDM1"/>
<dbReference type="Proteomes" id="UP000010366">
    <property type="component" value="Chromosome"/>
</dbReference>
<dbReference type="Gene3D" id="3.40.50.620">
    <property type="entry name" value="HUPs"/>
    <property type="match status" value="1"/>
</dbReference>
<name>K9UDM1_CHAP6</name>
<dbReference type="EMBL" id="CP003600">
    <property type="protein sequence ID" value="AFY92526.1"/>
    <property type="molecule type" value="Genomic_DNA"/>
</dbReference>
<dbReference type="CDD" id="cd00293">
    <property type="entry name" value="USP-like"/>
    <property type="match status" value="1"/>
</dbReference>
<proteinExistence type="inferred from homology"/>
<dbReference type="Pfam" id="PF00582">
    <property type="entry name" value="Usp"/>
    <property type="match status" value="1"/>
</dbReference>